<evidence type="ECO:0000259" key="1">
    <source>
        <dbReference type="PROSITE" id="PS50853"/>
    </source>
</evidence>
<dbReference type="Gene3D" id="2.60.40.10">
    <property type="entry name" value="Immunoglobulins"/>
    <property type="match status" value="1"/>
</dbReference>
<dbReference type="RefSeq" id="WP_143016061.1">
    <property type="nucleotide sequence ID" value="NZ_FNJL01000091.1"/>
</dbReference>
<dbReference type="InterPro" id="IPR026442">
    <property type="entry name" value="IPTL_CTERM"/>
</dbReference>
<dbReference type="SUPFAM" id="SSF49265">
    <property type="entry name" value="Fibronectin type III"/>
    <property type="match status" value="1"/>
</dbReference>
<feature type="non-terminal residue" evidence="2">
    <location>
        <position position="1"/>
    </location>
</feature>
<dbReference type="NCBIfam" id="NF041766">
    <property type="entry name" value="choice_anch_U"/>
    <property type="match status" value="1"/>
</dbReference>
<gene>
    <name evidence="2" type="ORF">SAMN04489708_1912</name>
</gene>
<keyword evidence="3" id="KW-1185">Reference proteome</keyword>
<dbReference type="PROSITE" id="PS50853">
    <property type="entry name" value="FN3"/>
    <property type="match status" value="1"/>
</dbReference>
<protein>
    <submittedName>
        <fullName evidence="2">IPTL-CTERM protein sorting domain-containing protein</fullName>
    </submittedName>
</protein>
<name>A0A1H0WY86_9BURK</name>
<dbReference type="InterPro" id="IPR053784">
    <property type="entry name" value="Choice_anch_U_dom"/>
</dbReference>
<accession>A0A1H0WY86</accession>
<reference evidence="3" key="1">
    <citation type="submission" date="2016-10" db="EMBL/GenBank/DDBJ databases">
        <authorList>
            <person name="Varghese N."/>
            <person name="Submissions S."/>
        </authorList>
    </citation>
    <scope>NUCLEOTIDE SEQUENCE [LARGE SCALE GENOMIC DNA]</scope>
    <source>
        <strain evidence="3">DSM 17101</strain>
    </source>
</reference>
<dbReference type="Proteomes" id="UP000199317">
    <property type="component" value="Unassembled WGS sequence"/>
</dbReference>
<dbReference type="CDD" id="cd00063">
    <property type="entry name" value="FN3"/>
    <property type="match status" value="1"/>
</dbReference>
<evidence type="ECO:0000313" key="2">
    <source>
        <dbReference type="EMBL" id="SDP95602.1"/>
    </source>
</evidence>
<dbReference type="Pfam" id="PF18203">
    <property type="entry name" value="IPTL-CTERM"/>
    <property type="match status" value="1"/>
</dbReference>
<dbReference type="AlphaFoldDB" id="A0A1H0WY86"/>
<dbReference type="NCBIfam" id="TIGR04174">
    <property type="entry name" value="IPTL_CTERM"/>
    <property type="match status" value="1"/>
</dbReference>
<sequence length="256" mass="25125">TGHPGGSCTPAPATATTCTVTGLTNGTAYTFTVVAANAVGGSAASAAASATPRMLIDPAVPLPGGGTASVQISGGPPSCTLTSAQFGSTPPPGAPAGATFPQGIFSFEATGCAAATLTVAITYPTALAPGVVLRKYGPQSASAPSDTWFTPTGAAISADRMTATFTVTDNGEGDSNPTPGAIHDPFAPVLLAAVGVPGGVAPIPTLGEWGLIVTSLLAAGLGMLSLRRKVQVRDDGLAKGCRQHQECPLPVPPPPR</sequence>
<proteinExistence type="predicted"/>
<evidence type="ECO:0000313" key="3">
    <source>
        <dbReference type="Proteomes" id="UP000199317"/>
    </source>
</evidence>
<dbReference type="OrthoDB" id="8577868at2"/>
<feature type="domain" description="Fibronectin type-III" evidence="1">
    <location>
        <begin position="1"/>
        <end position="59"/>
    </location>
</feature>
<dbReference type="EMBL" id="FNJL01000091">
    <property type="protein sequence ID" value="SDP95602.1"/>
    <property type="molecule type" value="Genomic_DNA"/>
</dbReference>
<organism evidence="2 3">
    <name type="scientific">Paracidovorax cattleyae</name>
    <dbReference type="NCBI Taxonomy" id="80868"/>
    <lineage>
        <taxon>Bacteria</taxon>
        <taxon>Pseudomonadati</taxon>
        <taxon>Pseudomonadota</taxon>
        <taxon>Betaproteobacteria</taxon>
        <taxon>Burkholderiales</taxon>
        <taxon>Comamonadaceae</taxon>
        <taxon>Paracidovorax</taxon>
    </lineage>
</organism>
<dbReference type="Pfam" id="PF00041">
    <property type="entry name" value="fn3"/>
    <property type="match status" value="1"/>
</dbReference>
<dbReference type="InterPro" id="IPR003961">
    <property type="entry name" value="FN3_dom"/>
</dbReference>
<dbReference type="InterPro" id="IPR036116">
    <property type="entry name" value="FN3_sf"/>
</dbReference>
<dbReference type="InterPro" id="IPR013783">
    <property type="entry name" value="Ig-like_fold"/>
</dbReference>